<accession>A0AAV3XJ65</accession>
<evidence type="ECO:0008006" key="4">
    <source>
        <dbReference type="Google" id="ProtNLM"/>
    </source>
</evidence>
<feature type="signal peptide" evidence="1">
    <location>
        <begin position="1"/>
        <end position="31"/>
    </location>
</feature>
<proteinExistence type="predicted"/>
<dbReference type="RefSeq" id="WP_226586299.1">
    <property type="nucleotide sequence ID" value="NZ_BLAY01000091.1"/>
</dbReference>
<dbReference type="EMBL" id="BLAY01000091">
    <property type="protein sequence ID" value="GET40462.1"/>
    <property type="molecule type" value="Genomic_DNA"/>
</dbReference>
<evidence type="ECO:0000313" key="3">
    <source>
        <dbReference type="Proteomes" id="UP001050975"/>
    </source>
</evidence>
<feature type="chain" id="PRO_5043887198" description="PEP-CTERM sorting domain-containing protein" evidence="1">
    <location>
        <begin position="32"/>
        <end position="230"/>
    </location>
</feature>
<name>A0AAV3XJ65_9CYAN</name>
<evidence type="ECO:0000313" key="2">
    <source>
        <dbReference type="EMBL" id="GET40462.1"/>
    </source>
</evidence>
<dbReference type="NCBIfam" id="TIGR02595">
    <property type="entry name" value="PEP_CTERM"/>
    <property type="match status" value="1"/>
</dbReference>
<gene>
    <name evidence="2" type="ORF">MiSe_52710</name>
</gene>
<dbReference type="InterPro" id="IPR013424">
    <property type="entry name" value="Ice-binding_C"/>
</dbReference>
<dbReference type="Proteomes" id="UP001050975">
    <property type="component" value="Unassembled WGS sequence"/>
</dbReference>
<sequence length="230" mass="23784">MLRKNPINSRLFLVATVSSIVALGVVGEAQAASFTVYNTGAGVSPGAVDPHWQIISAPPGVSTGAGSAIELTSIPSPPWFANDSTSQWIGSAQSGFFATGPGGFYTYETKFDLTGLDPSTAVLKFFLASDDQTTNVALNGKSIISGSPSYLDNIGFQGFPAAPLTINREFVPGINTLRISLFTGAGTPTGLRVNFTEATAAATPVPEPSAVAGLPLLAMSAGWLLKKKMK</sequence>
<keyword evidence="1" id="KW-0732">Signal</keyword>
<protein>
    <recommendedName>
        <fullName evidence="4">PEP-CTERM sorting domain-containing protein</fullName>
    </recommendedName>
</protein>
<keyword evidence="3" id="KW-1185">Reference proteome</keyword>
<comment type="caution">
    <text evidence="2">The sequence shown here is derived from an EMBL/GenBank/DDBJ whole genome shotgun (WGS) entry which is preliminary data.</text>
</comment>
<evidence type="ECO:0000256" key="1">
    <source>
        <dbReference type="SAM" id="SignalP"/>
    </source>
</evidence>
<reference evidence="2" key="1">
    <citation type="submission" date="2019-10" db="EMBL/GenBank/DDBJ databases">
        <title>Draft genome sequece of Microseira wollei NIES-4236.</title>
        <authorList>
            <person name="Yamaguchi H."/>
            <person name="Suzuki S."/>
            <person name="Kawachi M."/>
        </authorList>
    </citation>
    <scope>NUCLEOTIDE SEQUENCE</scope>
    <source>
        <strain evidence="2">NIES-4236</strain>
    </source>
</reference>
<dbReference type="AlphaFoldDB" id="A0AAV3XJ65"/>
<organism evidence="2 3">
    <name type="scientific">Microseira wollei NIES-4236</name>
    <dbReference type="NCBI Taxonomy" id="2530354"/>
    <lineage>
        <taxon>Bacteria</taxon>
        <taxon>Bacillati</taxon>
        <taxon>Cyanobacteriota</taxon>
        <taxon>Cyanophyceae</taxon>
        <taxon>Oscillatoriophycideae</taxon>
        <taxon>Aerosakkonematales</taxon>
        <taxon>Aerosakkonemataceae</taxon>
        <taxon>Microseira</taxon>
    </lineage>
</organism>